<dbReference type="EMBL" id="QUSM01000003">
    <property type="protein sequence ID" value="RGD74679.1"/>
    <property type="molecule type" value="Genomic_DNA"/>
</dbReference>
<keyword evidence="1" id="KW-0472">Membrane</keyword>
<feature type="transmembrane region" description="Helical" evidence="1">
    <location>
        <begin position="22"/>
        <end position="40"/>
    </location>
</feature>
<dbReference type="NCBIfam" id="TIGR01167">
    <property type="entry name" value="LPXTG_anchor"/>
    <property type="match status" value="1"/>
</dbReference>
<accession>A0A3E3E0H0</accession>
<keyword evidence="1" id="KW-1133">Transmembrane helix</keyword>
<comment type="caution">
    <text evidence="2">The sequence shown here is derived from an EMBL/GenBank/DDBJ whole genome shotgun (WGS) entry which is preliminary data.</text>
</comment>
<reference evidence="2 3" key="1">
    <citation type="submission" date="2018-08" db="EMBL/GenBank/DDBJ databases">
        <title>A genome reference for cultivated species of the human gut microbiota.</title>
        <authorList>
            <person name="Zou Y."/>
            <person name="Xue W."/>
            <person name="Luo G."/>
        </authorList>
    </citation>
    <scope>NUCLEOTIDE SEQUENCE [LARGE SCALE GENOMIC DNA]</scope>
    <source>
        <strain evidence="2 3">AM25-6</strain>
    </source>
</reference>
<dbReference type="AlphaFoldDB" id="A0A3E3E0H0"/>
<sequence length="46" mass="5248">MQLKKTTGSKIVKTGDENGDILSFYVILSLLSITGIAFIYRYKRQH</sequence>
<gene>
    <name evidence="2" type="ORF">DW687_06305</name>
</gene>
<proteinExistence type="predicted"/>
<dbReference type="Proteomes" id="UP000261212">
    <property type="component" value="Unassembled WGS sequence"/>
</dbReference>
<organism evidence="2 3">
    <name type="scientific">Anaerofustis stercorihominis</name>
    <dbReference type="NCBI Taxonomy" id="214853"/>
    <lineage>
        <taxon>Bacteria</taxon>
        <taxon>Bacillati</taxon>
        <taxon>Bacillota</taxon>
        <taxon>Clostridia</taxon>
        <taxon>Eubacteriales</taxon>
        <taxon>Eubacteriaceae</taxon>
        <taxon>Anaerofustis</taxon>
    </lineage>
</organism>
<name>A0A3E3E0H0_9FIRM</name>
<protein>
    <submittedName>
        <fullName evidence="2">LPXTG cell wall anchor domain-containing protein</fullName>
    </submittedName>
</protein>
<keyword evidence="1" id="KW-0812">Transmembrane</keyword>
<evidence type="ECO:0000256" key="1">
    <source>
        <dbReference type="SAM" id="Phobius"/>
    </source>
</evidence>
<evidence type="ECO:0000313" key="3">
    <source>
        <dbReference type="Proteomes" id="UP000261212"/>
    </source>
</evidence>
<evidence type="ECO:0000313" key="2">
    <source>
        <dbReference type="EMBL" id="RGD74679.1"/>
    </source>
</evidence>